<comment type="caution">
    <text evidence="1">The sequence shown here is derived from an EMBL/GenBank/DDBJ whole genome shotgun (WGS) entry which is preliminary data.</text>
</comment>
<proteinExistence type="predicted"/>
<reference evidence="1" key="1">
    <citation type="submission" date="2023-12" db="EMBL/GenBank/DDBJ databases">
        <title>Diversity of Rhizobium in root nodule of phaseolus vulgaris.</title>
        <authorList>
            <person name="Wang H."/>
        </authorList>
    </citation>
    <scope>NUCLEOTIDE SEQUENCE</scope>
    <source>
        <strain evidence="1">MJ31</strain>
    </source>
</reference>
<accession>A0ACC6N5D2</accession>
<sequence length="100" mass="10674">MRAAVPGGWRASNFSRIDSGQAGFFADFGGRTLIESDGSFSGAIHLSTFCGLSHLTSVVTLFTGVYRLDILVRAAMAAVSVVTAISVIHDYFQGRQMRNG</sequence>
<keyword evidence="2" id="KW-1185">Reference proteome</keyword>
<gene>
    <name evidence="1" type="ORF">U8465_26660</name>
</gene>
<protein>
    <submittedName>
        <fullName evidence="1">Uncharacterized protein</fullName>
    </submittedName>
</protein>
<evidence type="ECO:0000313" key="1">
    <source>
        <dbReference type="EMBL" id="MEA3520635.1"/>
    </source>
</evidence>
<evidence type="ECO:0000313" key="2">
    <source>
        <dbReference type="Proteomes" id="UP001304050"/>
    </source>
</evidence>
<name>A0ACC6N5D2_9HYPH</name>
<organism evidence="1 2">
    <name type="scientific">Rhizobium mulingense</name>
    <dbReference type="NCBI Taxonomy" id="3031128"/>
    <lineage>
        <taxon>Bacteria</taxon>
        <taxon>Pseudomonadati</taxon>
        <taxon>Pseudomonadota</taxon>
        <taxon>Alphaproteobacteria</taxon>
        <taxon>Hyphomicrobiales</taxon>
        <taxon>Rhizobiaceae</taxon>
        <taxon>Rhizobium/Agrobacterium group</taxon>
        <taxon>Rhizobium</taxon>
    </lineage>
</organism>
<dbReference type="EMBL" id="JAYESG010000016">
    <property type="protein sequence ID" value="MEA3520635.1"/>
    <property type="molecule type" value="Genomic_DNA"/>
</dbReference>
<dbReference type="Proteomes" id="UP001304050">
    <property type="component" value="Unassembled WGS sequence"/>
</dbReference>